<dbReference type="Proteomes" id="UP000324832">
    <property type="component" value="Unassembled WGS sequence"/>
</dbReference>
<accession>A0A5E4R667</accession>
<organism evidence="2 3">
    <name type="scientific">Leptidea sinapis</name>
    <dbReference type="NCBI Taxonomy" id="189913"/>
    <lineage>
        <taxon>Eukaryota</taxon>
        <taxon>Metazoa</taxon>
        <taxon>Ecdysozoa</taxon>
        <taxon>Arthropoda</taxon>
        <taxon>Hexapoda</taxon>
        <taxon>Insecta</taxon>
        <taxon>Pterygota</taxon>
        <taxon>Neoptera</taxon>
        <taxon>Endopterygota</taxon>
        <taxon>Lepidoptera</taxon>
        <taxon>Glossata</taxon>
        <taxon>Ditrysia</taxon>
        <taxon>Papilionoidea</taxon>
        <taxon>Pieridae</taxon>
        <taxon>Dismorphiinae</taxon>
        <taxon>Leptidea</taxon>
    </lineage>
</organism>
<name>A0A5E4R667_9NEOP</name>
<evidence type="ECO:0000313" key="3">
    <source>
        <dbReference type="Proteomes" id="UP000324832"/>
    </source>
</evidence>
<feature type="region of interest" description="Disordered" evidence="1">
    <location>
        <begin position="69"/>
        <end position="88"/>
    </location>
</feature>
<sequence>MNEEKVDFLFRAASVFSQSNNKIHDILRSHYFLRCNTLIKEGEASEKRIRCGHCRLEWKSRLCRVKSTKLSKNKRRRNRSDPDKNTNMYNKDLVGVHINFQVNSYPFFD</sequence>
<dbReference type="EMBL" id="FZQP02007070">
    <property type="protein sequence ID" value="VVD06082.1"/>
    <property type="molecule type" value="Genomic_DNA"/>
</dbReference>
<dbReference type="AlphaFoldDB" id="A0A5E4R667"/>
<proteinExistence type="predicted"/>
<evidence type="ECO:0000256" key="1">
    <source>
        <dbReference type="SAM" id="MobiDB-lite"/>
    </source>
</evidence>
<evidence type="ECO:0000313" key="2">
    <source>
        <dbReference type="EMBL" id="VVD06082.1"/>
    </source>
</evidence>
<protein>
    <submittedName>
        <fullName evidence="2">Uncharacterized protein</fullName>
    </submittedName>
</protein>
<reference evidence="2 3" key="1">
    <citation type="submission" date="2017-07" db="EMBL/GenBank/DDBJ databases">
        <authorList>
            <person name="Talla V."/>
            <person name="Backstrom N."/>
        </authorList>
    </citation>
    <scope>NUCLEOTIDE SEQUENCE [LARGE SCALE GENOMIC DNA]</scope>
</reference>
<gene>
    <name evidence="2" type="ORF">LSINAPIS_LOCUS15505</name>
</gene>
<keyword evidence="3" id="KW-1185">Reference proteome</keyword>
<feature type="compositionally biased region" description="Basic residues" evidence="1">
    <location>
        <begin position="69"/>
        <end position="78"/>
    </location>
</feature>